<accession>M3B3L6</accession>
<dbReference type="CDD" id="cd00067">
    <property type="entry name" value="GAL4"/>
    <property type="match status" value="1"/>
</dbReference>
<dbReference type="GeneID" id="27907448"/>
<dbReference type="OrthoDB" id="5394557at2759"/>
<dbReference type="Pfam" id="PF00172">
    <property type="entry name" value="Zn_clus"/>
    <property type="match status" value="1"/>
</dbReference>
<dbReference type="SUPFAM" id="SSF57701">
    <property type="entry name" value="Zn2/Cys6 DNA-binding domain"/>
    <property type="match status" value="1"/>
</dbReference>
<dbReference type="eggNOG" id="ENOG502S7RA">
    <property type="taxonomic scope" value="Eukaryota"/>
</dbReference>
<feature type="domain" description="Zn(2)-C6 fungal-type" evidence="3">
    <location>
        <begin position="81"/>
        <end position="117"/>
    </location>
</feature>
<dbReference type="Gene3D" id="4.10.240.10">
    <property type="entry name" value="Zn(2)-C6 fungal-type DNA-binding domain"/>
    <property type="match status" value="1"/>
</dbReference>
<dbReference type="InterPro" id="IPR036864">
    <property type="entry name" value="Zn2-C6_fun-type_DNA-bd_sf"/>
</dbReference>
<evidence type="ECO:0000313" key="4">
    <source>
        <dbReference type="EMBL" id="EMF14357.1"/>
    </source>
</evidence>
<dbReference type="AlphaFoldDB" id="M3B3L6"/>
<dbReference type="EMBL" id="KB456262">
    <property type="protein sequence ID" value="EMF14357.1"/>
    <property type="molecule type" value="Genomic_DNA"/>
</dbReference>
<dbReference type="STRING" id="692275.M3B3L6"/>
<evidence type="ECO:0000259" key="3">
    <source>
        <dbReference type="PROSITE" id="PS50048"/>
    </source>
</evidence>
<sequence>MMMTQSYYGGEYDSLGRSNFRAPLGAVYYGRSVAYDHPYYDSAHHELRSEYPGRPGARTLIHEHNPDNGPGSNSRRRIQVACSRCRRRKIKCTGDPGDGSGCSACRSAQADKSSCTFIRVGSCEMPMPGVEALPTSSTSASSSIPISAPYTSEASSSSYSSSSSMEQTSHSRPSLPMLHTRMAYPEHESYETSPVEDYTYASNAPPRHDSIPSNYGTEGFRPYIPESMAPSSVNAHMYYE</sequence>
<dbReference type="HOGENOM" id="CLU_1158818_0_0_1"/>
<dbReference type="GO" id="GO:0000981">
    <property type="term" value="F:DNA-binding transcription factor activity, RNA polymerase II-specific"/>
    <property type="evidence" value="ECO:0007669"/>
    <property type="project" value="InterPro"/>
</dbReference>
<dbReference type="InterPro" id="IPR050797">
    <property type="entry name" value="Carb_Metab_Trans_Reg"/>
</dbReference>
<dbReference type="PANTHER" id="PTHR31668">
    <property type="entry name" value="GLUCOSE TRANSPORT TRANSCRIPTION REGULATOR RGT1-RELATED-RELATED"/>
    <property type="match status" value="1"/>
</dbReference>
<organism evidence="4 5">
    <name type="scientific">Sphaerulina musiva (strain SO2202)</name>
    <name type="common">Poplar stem canker fungus</name>
    <name type="synonym">Septoria musiva</name>
    <dbReference type="NCBI Taxonomy" id="692275"/>
    <lineage>
        <taxon>Eukaryota</taxon>
        <taxon>Fungi</taxon>
        <taxon>Dikarya</taxon>
        <taxon>Ascomycota</taxon>
        <taxon>Pezizomycotina</taxon>
        <taxon>Dothideomycetes</taxon>
        <taxon>Dothideomycetidae</taxon>
        <taxon>Mycosphaerellales</taxon>
        <taxon>Mycosphaerellaceae</taxon>
        <taxon>Sphaerulina</taxon>
    </lineage>
</organism>
<feature type="region of interest" description="Disordered" evidence="2">
    <location>
        <begin position="56"/>
        <end position="75"/>
    </location>
</feature>
<evidence type="ECO:0000313" key="5">
    <source>
        <dbReference type="Proteomes" id="UP000016931"/>
    </source>
</evidence>
<dbReference type="OMA" id="RIQVACS"/>
<name>M3B3L6_SPHMS</name>
<protein>
    <recommendedName>
        <fullName evidence="3">Zn(2)-C6 fungal-type domain-containing protein</fullName>
    </recommendedName>
</protein>
<feature type="region of interest" description="Disordered" evidence="2">
    <location>
        <begin position="132"/>
        <end position="175"/>
    </location>
</feature>
<dbReference type="Proteomes" id="UP000016931">
    <property type="component" value="Unassembled WGS sequence"/>
</dbReference>
<dbReference type="GO" id="GO:0008270">
    <property type="term" value="F:zinc ion binding"/>
    <property type="evidence" value="ECO:0007669"/>
    <property type="project" value="InterPro"/>
</dbReference>
<dbReference type="RefSeq" id="XP_016762478.1">
    <property type="nucleotide sequence ID" value="XM_016910311.1"/>
</dbReference>
<proteinExistence type="predicted"/>
<keyword evidence="1" id="KW-0539">Nucleus</keyword>
<evidence type="ECO:0000256" key="2">
    <source>
        <dbReference type="SAM" id="MobiDB-lite"/>
    </source>
</evidence>
<keyword evidence="5" id="KW-1185">Reference proteome</keyword>
<dbReference type="PROSITE" id="PS50048">
    <property type="entry name" value="ZN2_CY6_FUNGAL_2"/>
    <property type="match status" value="1"/>
</dbReference>
<feature type="non-terminal residue" evidence="4">
    <location>
        <position position="240"/>
    </location>
</feature>
<reference evidence="4 5" key="1">
    <citation type="journal article" date="2012" name="PLoS Pathog.">
        <title>Diverse lifestyles and strategies of plant pathogenesis encoded in the genomes of eighteen Dothideomycetes fungi.</title>
        <authorList>
            <person name="Ohm R.A."/>
            <person name="Feau N."/>
            <person name="Henrissat B."/>
            <person name="Schoch C.L."/>
            <person name="Horwitz B.A."/>
            <person name="Barry K.W."/>
            <person name="Condon B.J."/>
            <person name="Copeland A.C."/>
            <person name="Dhillon B."/>
            <person name="Glaser F."/>
            <person name="Hesse C.N."/>
            <person name="Kosti I."/>
            <person name="LaButti K."/>
            <person name="Lindquist E.A."/>
            <person name="Lucas S."/>
            <person name="Salamov A.A."/>
            <person name="Bradshaw R.E."/>
            <person name="Ciuffetti L."/>
            <person name="Hamelin R.C."/>
            <person name="Kema G.H.J."/>
            <person name="Lawrence C."/>
            <person name="Scott J.A."/>
            <person name="Spatafora J.W."/>
            <person name="Turgeon B.G."/>
            <person name="de Wit P.J.G.M."/>
            <person name="Zhong S."/>
            <person name="Goodwin S.B."/>
            <person name="Grigoriev I.V."/>
        </authorList>
    </citation>
    <scope>NUCLEOTIDE SEQUENCE [LARGE SCALE GENOMIC DNA]</scope>
    <source>
        <strain evidence="4 5">SO2202</strain>
    </source>
</reference>
<gene>
    <name evidence="4" type="ORF">SEPMUDRAFT_82526</name>
</gene>
<evidence type="ECO:0000256" key="1">
    <source>
        <dbReference type="ARBA" id="ARBA00023242"/>
    </source>
</evidence>
<feature type="non-terminal residue" evidence="4">
    <location>
        <position position="1"/>
    </location>
</feature>
<dbReference type="InterPro" id="IPR001138">
    <property type="entry name" value="Zn2Cys6_DnaBD"/>
</dbReference>
<dbReference type="SMART" id="SM00066">
    <property type="entry name" value="GAL4"/>
    <property type="match status" value="1"/>
</dbReference>
<feature type="compositionally biased region" description="Low complexity" evidence="2">
    <location>
        <begin position="134"/>
        <end position="171"/>
    </location>
</feature>